<dbReference type="InterPro" id="IPR018649">
    <property type="entry name" value="SHOCT"/>
</dbReference>
<gene>
    <name evidence="3" type="ORF">SAMN04488063_2661</name>
</gene>
<name>A0A1I2TLF3_9EURY</name>
<evidence type="ECO:0000256" key="1">
    <source>
        <dbReference type="SAM" id="Phobius"/>
    </source>
</evidence>
<keyword evidence="1" id="KW-1133">Transmembrane helix</keyword>
<feature type="transmembrane region" description="Helical" evidence="1">
    <location>
        <begin position="21"/>
        <end position="37"/>
    </location>
</feature>
<proteinExistence type="predicted"/>
<protein>
    <recommendedName>
        <fullName evidence="2">SHOCT domain-containing protein</fullName>
    </recommendedName>
</protein>
<evidence type="ECO:0000259" key="2">
    <source>
        <dbReference type="Pfam" id="PF09851"/>
    </source>
</evidence>
<keyword evidence="1" id="KW-0472">Membrane</keyword>
<dbReference type="Pfam" id="PF09851">
    <property type="entry name" value="SHOCT"/>
    <property type="match status" value="1"/>
</dbReference>
<evidence type="ECO:0000313" key="3">
    <source>
        <dbReference type="EMBL" id="SFG63296.1"/>
    </source>
</evidence>
<evidence type="ECO:0000313" key="4">
    <source>
        <dbReference type="Proteomes" id="UP000198876"/>
    </source>
</evidence>
<keyword evidence="1" id="KW-0812">Transmembrane</keyword>
<accession>A0A1I2TLF3</accession>
<dbReference type="STRING" id="553467.SAMN04488063_2661"/>
<sequence length="138" mass="15359">MSSLDTLRDEGFAAFVHRHPWQFALALAVATGGFALVNGGSPLSAFVGFFLVGAILALAFSYATDVVEWGRERGESDEATGEKDEADDALARLRERYAAGHIDEAEFERRVERLLETESHDELAADRERTRVRDRETE</sequence>
<dbReference type="AlphaFoldDB" id="A0A1I2TLF3"/>
<dbReference type="RefSeq" id="WP_092892925.1">
    <property type="nucleotide sequence ID" value="NZ_FOOQ01000002.1"/>
</dbReference>
<feature type="transmembrane region" description="Helical" evidence="1">
    <location>
        <begin position="43"/>
        <end position="63"/>
    </location>
</feature>
<dbReference type="Proteomes" id="UP000198876">
    <property type="component" value="Unassembled WGS sequence"/>
</dbReference>
<reference evidence="4" key="1">
    <citation type="submission" date="2016-10" db="EMBL/GenBank/DDBJ databases">
        <authorList>
            <person name="Varghese N."/>
            <person name="Submissions S."/>
        </authorList>
    </citation>
    <scope>NUCLEOTIDE SEQUENCE [LARGE SCALE GENOMIC DNA]</scope>
    <source>
        <strain evidence="4">CGMCC 1.7739</strain>
    </source>
</reference>
<feature type="domain" description="SHOCT" evidence="2">
    <location>
        <begin position="88"/>
        <end position="115"/>
    </location>
</feature>
<organism evidence="3 4">
    <name type="scientific">Halopelagius inordinatus</name>
    <dbReference type="NCBI Taxonomy" id="553467"/>
    <lineage>
        <taxon>Archaea</taxon>
        <taxon>Methanobacteriati</taxon>
        <taxon>Methanobacteriota</taxon>
        <taxon>Stenosarchaea group</taxon>
        <taxon>Halobacteria</taxon>
        <taxon>Halobacteriales</taxon>
        <taxon>Haloferacaceae</taxon>
    </lineage>
</organism>
<keyword evidence="4" id="KW-1185">Reference proteome</keyword>
<dbReference type="EMBL" id="FOOQ01000002">
    <property type="protein sequence ID" value="SFG63296.1"/>
    <property type="molecule type" value="Genomic_DNA"/>
</dbReference>
<dbReference type="OrthoDB" id="178074at2157"/>